<sequence length="178" mass="20040">MWSIVIHEATGRLLKYDPRTKQVTVLLRALAFGNGVALSKDNSYVLITETTRSRILRYWLRGPKSDTSDVFLDVPQYPDNIKRTPKGEFWVAINSGKGTIERLNMTRVEEGVEEAKRGRAIGETVAMRIDGEGRVVEVLGEGGEFPTDSNNASSWGDDQESKFTVKDDSLECIRRMKE</sequence>
<evidence type="ECO:0000256" key="1">
    <source>
        <dbReference type="ARBA" id="ARBA00004116"/>
    </source>
</evidence>
<accession>A0AAV9AVY4</accession>
<dbReference type="PANTHER" id="PTHR10426:SF86">
    <property type="entry name" value="PROTEIN STRICTOSIDINE SYNTHASE-LIKE 10-LIKE"/>
    <property type="match status" value="1"/>
</dbReference>
<feature type="domain" description="Strictosidine synthase conserved region" evidence="5">
    <location>
        <begin position="3"/>
        <end position="62"/>
    </location>
</feature>
<evidence type="ECO:0000313" key="7">
    <source>
        <dbReference type="Proteomes" id="UP001179952"/>
    </source>
</evidence>
<organism evidence="6 7">
    <name type="scientific">Acorus gramineus</name>
    <name type="common">Dwarf sweet flag</name>
    <dbReference type="NCBI Taxonomy" id="55184"/>
    <lineage>
        <taxon>Eukaryota</taxon>
        <taxon>Viridiplantae</taxon>
        <taxon>Streptophyta</taxon>
        <taxon>Embryophyta</taxon>
        <taxon>Tracheophyta</taxon>
        <taxon>Spermatophyta</taxon>
        <taxon>Magnoliopsida</taxon>
        <taxon>Liliopsida</taxon>
        <taxon>Acoraceae</taxon>
        <taxon>Acorus</taxon>
    </lineage>
</organism>
<reference evidence="6" key="2">
    <citation type="submission" date="2023-06" db="EMBL/GenBank/DDBJ databases">
        <authorList>
            <person name="Ma L."/>
            <person name="Liu K.-W."/>
            <person name="Li Z."/>
            <person name="Hsiao Y.-Y."/>
            <person name="Qi Y."/>
            <person name="Fu T."/>
            <person name="Tang G."/>
            <person name="Zhang D."/>
            <person name="Sun W.-H."/>
            <person name="Liu D.-K."/>
            <person name="Li Y."/>
            <person name="Chen G.-Z."/>
            <person name="Liu X.-D."/>
            <person name="Liao X.-Y."/>
            <person name="Jiang Y.-T."/>
            <person name="Yu X."/>
            <person name="Hao Y."/>
            <person name="Huang J."/>
            <person name="Zhao X.-W."/>
            <person name="Ke S."/>
            <person name="Chen Y.-Y."/>
            <person name="Wu W.-L."/>
            <person name="Hsu J.-L."/>
            <person name="Lin Y.-F."/>
            <person name="Huang M.-D."/>
            <person name="Li C.-Y."/>
            <person name="Huang L."/>
            <person name="Wang Z.-W."/>
            <person name="Zhao X."/>
            <person name="Zhong W.-Y."/>
            <person name="Peng D.-H."/>
            <person name="Ahmad S."/>
            <person name="Lan S."/>
            <person name="Zhang J.-S."/>
            <person name="Tsai W.-C."/>
            <person name="Van De Peer Y."/>
            <person name="Liu Z.-J."/>
        </authorList>
    </citation>
    <scope>NUCLEOTIDE SEQUENCE</scope>
    <source>
        <strain evidence="6">SCP</strain>
        <tissue evidence="6">Leaves</tissue>
    </source>
</reference>
<dbReference type="GO" id="GO:0012505">
    <property type="term" value="C:endomembrane system"/>
    <property type="evidence" value="ECO:0007669"/>
    <property type="project" value="TreeGrafter"/>
</dbReference>
<dbReference type="InterPro" id="IPR011042">
    <property type="entry name" value="6-blade_b-propeller_TolB-like"/>
</dbReference>
<dbReference type="Gene3D" id="2.120.10.30">
    <property type="entry name" value="TolB, C-terminal domain"/>
    <property type="match status" value="1"/>
</dbReference>
<keyword evidence="4" id="KW-0325">Glycoprotein</keyword>
<evidence type="ECO:0000313" key="6">
    <source>
        <dbReference type="EMBL" id="KAK1268514.1"/>
    </source>
</evidence>
<dbReference type="GO" id="GO:0005773">
    <property type="term" value="C:vacuole"/>
    <property type="evidence" value="ECO:0007669"/>
    <property type="project" value="UniProtKB-SubCell"/>
</dbReference>
<gene>
    <name evidence="6" type="ORF">QJS04_geneDACA006759</name>
</gene>
<keyword evidence="7" id="KW-1185">Reference proteome</keyword>
<protein>
    <submittedName>
        <fullName evidence="6">Strictosidine synthase 1</fullName>
    </submittedName>
</protein>
<evidence type="ECO:0000256" key="3">
    <source>
        <dbReference type="ARBA" id="ARBA00022554"/>
    </source>
</evidence>
<keyword evidence="3" id="KW-0926">Vacuole</keyword>
<dbReference type="EMBL" id="JAUJYN010000006">
    <property type="protein sequence ID" value="KAK1268514.1"/>
    <property type="molecule type" value="Genomic_DNA"/>
</dbReference>
<evidence type="ECO:0000256" key="2">
    <source>
        <dbReference type="ARBA" id="ARBA00009191"/>
    </source>
</evidence>
<dbReference type="GO" id="GO:0016787">
    <property type="term" value="F:hydrolase activity"/>
    <property type="evidence" value="ECO:0007669"/>
    <property type="project" value="TreeGrafter"/>
</dbReference>
<dbReference type="Pfam" id="PF03088">
    <property type="entry name" value="Str_synth"/>
    <property type="match status" value="1"/>
</dbReference>
<name>A0AAV9AVY4_ACOGR</name>
<evidence type="ECO:0000259" key="5">
    <source>
        <dbReference type="Pfam" id="PF03088"/>
    </source>
</evidence>
<proteinExistence type="inferred from homology"/>
<evidence type="ECO:0000256" key="4">
    <source>
        <dbReference type="ARBA" id="ARBA00023180"/>
    </source>
</evidence>
<dbReference type="InterPro" id="IPR018119">
    <property type="entry name" value="Strictosidine_synth_cons-reg"/>
</dbReference>
<comment type="caution">
    <text evidence="6">The sequence shown here is derived from an EMBL/GenBank/DDBJ whole genome shotgun (WGS) entry which is preliminary data.</text>
</comment>
<dbReference type="PANTHER" id="PTHR10426">
    <property type="entry name" value="STRICTOSIDINE SYNTHASE-RELATED"/>
    <property type="match status" value="1"/>
</dbReference>
<comment type="similarity">
    <text evidence="2">Belongs to the strictosidine synthase family.</text>
</comment>
<comment type="subcellular location">
    <subcellularLocation>
        <location evidence="1">Vacuole</location>
    </subcellularLocation>
</comment>
<dbReference type="Proteomes" id="UP001179952">
    <property type="component" value="Unassembled WGS sequence"/>
</dbReference>
<dbReference type="SUPFAM" id="SSF63829">
    <property type="entry name" value="Calcium-dependent phosphotriesterase"/>
    <property type="match status" value="1"/>
</dbReference>
<reference evidence="6" key="1">
    <citation type="journal article" date="2023" name="Nat. Commun.">
        <title>Diploid and tetraploid genomes of Acorus and the evolution of monocots.</title>
        <authorList>
            <person name="Ma L."/>
            <person name="Liu K.W."/>
            <person name="Li Z."/>
            <person name="Hsiao Y.Y."/>
            <person name="Qi Y."/>
            <person name="Fu T."/>
            <person name="Tang G.D."/>
            <person name="Zhang D."/>
            <person name="Sun W.H."/>
            <person name="Liu D.K."/>
            <person name="Li Y."/>
            <person name="Chen G.Z."/>
            <person name="Liu X.D."/>
            <person name="Liao X.Y."/>
            <person name="Jiang Y.T."/>
            <person name="Yu X."/>
            <person name="Hao Y."/>
            <person name="Huang J."/>
            <person name="Zhao X.W."/>
            <person name="Ke S."/>
            <person name="Chen Y.Y."/>
            <person name="Wu W.L."/>
            <person name="Hsu J.L."/>
            <person name="Lin Y.F."/>
            <person name="Huang M.D."/>
            <person name="Li C.Y."/>
            <person name="Huang L."/>
            <person name="Wang Z.W."/>
            <person name="Zhao X."/>
            <person name="Zhong W.Y."/>
            <person name="Peng D.H."/>
            <person name="Ahmad S."/>
            <person name="Lan S."/>
            <person name="Zhang J.S."/>
            <person name="Tsai W.C."/>
            <person name="Van de Peer Y."/>
            <person name="Liu Z.J."/>
        </authorList>
    </citation>
    <scope>NUCLEOTIDE SEQUENCE</scope>
    <source>
        <strain evidence="6">SCP</strain>
    </source>
</reference>
<dbReference type="AlphaFoldDB" id="A0AAV9AVY4"/>